<evidence type="ECO:0000256" key="1">
    <source>
        <dbReference type="SAM" id="Phobius"/>
    </source>
</evidence>
<dbReference type="AlphaFoldDB" id="A0A076MWF5"/>
<keyword evidence="1" id="KW-0472">Membrane</keyword>
<accession>A0A076MWF5</accession>
<feature type="transmembrane region" description="Helical" evidence="1">
    <location>
        <begin position="152"/>
        <end position="172"/>
    </location>
</feature>
<dbReference type="KEGG" id="amq:AMETH_3309"/>
<reference evidence="2 3" key="1">
    <citation type="submission" date="2014-07" db="EMBL/GenBank/DDBJ databases">
        <title>Whole Genome Sequence of the Amycolatopsis methanolica 239.</title>
        <authorList>
            <person name="Tang B."/>
        </authorList>
    </citation>
    <scope>NUCLEOTIDE SEQUENCE [LARGE SCALE GENOMIC DNA]</scope>
    <source>
        <strain evidence="2 3">239</strain>
    </source>
</reference>
<feature type="transmembrane region" description="Helical" evidence="1">
    <location>
        <begin position="117"/>
        <end position="140"/>
    </location>
</feature>
<dbReference type="STRING" id="1068978.AMETH_3309"/>
<dbReference type="Proteomes" id="UP000062973">
    <property type="component" value="Chromosome"/>
</dbReference>
<feature type="transmembrane region" description="Helical" evidence="1">
    <location>
        <begin position="50"/>
        <end position="69"/>
    </location>
</feature>
<feature type="transmembrane region" description="Helical" evidence="1">
    <location>
        <begin position="76"/>
        <end position="97"/>
    </location>
</feature>
<feature type="transmembrane region" description="Helical" evidence="1">
    <location>
        <begin position="252"/>
        <end position="276"/>
    </location>
</feature>
<feature type="transmembrane region" description="Helical" evidence="1">
    <location>
        <begin position="218"/>
        <end position="240"/>
    </location>
</feature>
<keyword evidence="1" id="KW-0812">Transmembrane</keyword>
<dbReference type="HOGENOM" id="CLU_076890_0_0_11"/>
<dbReference type="OrthoDB" id="343560at2"/>
<gene>
    <name evidence="2" type="ORF">AMETH_3309</name>
</gene>
<keyword evidence="3" id="KW-1185">Reference proteome</keyword>
<name>A0A076MWF5_AMYME</name>
<feature type="transmembrane region" description="Helical" evidence="1">
    <location>
        <begin position="15"/>
        <end position="35"/>
    </location>
</feature>
<keyword evidence="1" id="KW-1133">Transmembrane helix</keyword>
<proteinExistence type="predicted"/>
<dbReference type="PATRIC" id="fig|1068978.7.peg.3537"/>
<organism evidence="2 3">
    <name type="scientific">Amycolatopsis methanolica 239</name>
    <dbReference type="NCBI Taxonomy" id="1068978"/>
    <lineage>
        <taxon>Bacteria</taxon>
        <taxon>Bacillati</taxon>
        <taxon>Actinomycetota</taxon>
        <taxon>Actinomycetes</taxon>
        <taxon>Pseudonocardiales</taxon>
        <taxon>Pseudonocardiaceae</taxon>
        <taxon>Amycolatopsis</taxon>
        <taxon>Amycolatopsis methanolica group</taxon>
    </lineage>
</organism>
<feature type="transmembrane region" description="Helical" evidence="1">
    <location>
        <begin position="288"/>
        <end position="308"/>
    </location>
</feature>
<dbReference type="EMBL" id="CP009110">
    <property type="protein sequence ID" value="AIJ23401.1"/>
    <property type="molecule type" value="Genomic_DNA"/>
</dbReference>
<evidence type="ECO:0000313" key="3">
    <source>
        <dbReference type="Proteomes" id="UP000062973"/>
    </source>
</evidence>
<protein>
    <submittedName>
        <fullName evidence="2">Uncharacterized protein</fullName>
    </submittedName>
</protein>
<dbReference type="RefSeq" id="WP_017982237.1">
    <property type="nucleotide sequence ID" value="NZ_AQUL01000001.1"/>
</dbReference>
<sequence>MTTLLGRVSAWHRPMMWTAGIMAGMTVVSLGGLALDDRVLLGAPIWLKPLKFAVSIALYCVTWAWMLTLLRRGQRLAARVSTAIAVIVLAEYAIIVLQVVRGRASHFNAATAFDATLFTVMGISIAALWTGALVLTILLLRTEISDAAARWAIRLGAVVSLAGLGLGGLMIGPTGEQVRSMRNGTFEGLIGAHSVGVADGGPGMPVTGWSTTGGDLRIPHFVGMHALQVLPLFALLLAVLARRVARLRSGVVRARLVAVAGFGYAGLVALVTWQALRGQPLIHPDARPLAALAGIVVAVAAGAVWSLAAGSRRPEVSAA</sequence>
<dbReference type="eggNOG" id="ENOG502ZC42">
    <property type="taxonomic scope" value="Bacteria"/>
</dbReference>
<evidence type="ECO:0000313" key="2">
    <source>
        <dbReference type="EMBL" id="AIJ23401.1"/>
    </source>
</evidence>